<reference key="1">
    <citation type="journal article" date="2007" name="Nature">
        <title>The medaka draft genome and insights into vertebrate genome evolution.</title>
        <authorList>
            <person name="Kasahara M."/>
            <person name="Naruse K."/>
            <person name="Sasaki S."/>
            <person name="Nakatani Y."/>
            <person name="Qu W."/>
            <person name="Ahsan B."/>
            <person name="Yamada T."/>
            <person name="Nagayasu Y."/>
            <person name="Doi K."/>
            <person name="Kasai Y."/>
            <person name="Jindo T."/>
            <person name="Kobayashi D."/>
            <person name="Shimada A."/>
            <person name="Toyoda A."/>
            <person name="Kuroki Y."/>
            <person name="Fujiyama A."/>
            <person name="Sasaki T."/>
            <person name="Shimizu A."/>
            <person name="Asakawa S."/>
            <person name="Shimizu N."/>
            <person name="Hashimoto S."/>
            <person name="Yang J."/>
            <person name="Lee Y."/>
            <person name="Matsushima K."/>
            <person name="Sugano S."/>
            <person name="Sakaizumi M."/>
            <person name="Narita T."/>
            <person name="Ohishi K."/>
            <person name="Haga S."/>
            <person name="Ohta F."/>
            <person name="Nomoto H."/>
            <person name="Nogata K."/>
            <person name="Morishita T."/>
            <person name="Endo T."/>
            <person name="Shin-I T."/>
            <person name="Takeda H."/>
            <person name="Morishita S."/>
            <person name="Kohara Y."/>
        </authorList>
    </citation>
    <scope>NUCLEOTIDE SEQUENCE [LARGE SCALE GENOMIC DNA]</scope>
    <source>
        <strain>Hd-rR</strain>
    </source>
</reference>
<reference evidence="5" key="3">
    <citation type="submission" date="2025-08" db="UniProtKB">
        <authorList>
            <consortium name="Ensembl"/>
        </authorList>
    </citation>
    <scope>IDENTIFICATION</scope>
    <source>
        <strain evidence="5">HSOK</strain>
    </source>
</reference>
<dbReference type="GO" id="GO:0004601">
    <property type="term" value="F:peroxidase activity"/>
    <property type="evidence" value="ECO:0007669"/>
    <property type="project" value="UniProtKB-KW"/>
</dbReference>
<keyword evidence="3" id="KW-0560">Oxidoreductase</keyword>
<evidence type="ECO:0000256" key="3">
    <source>
        <dbReference type="ARBA" id="ARBA00023002"/>
    </source>
</evidence>
<evidence type="ECO:0000256" key="1">
    <source>
        <dbReference type="ARBA" id="ARBA00006926"/>
    </source>
</evidence>
<dbReference type="Gene3D" id="3.40.30.10">
    <property type="entry name" value="Glutaredoxin"/>
    <property type="match status" value="1"/>
</dbReference>
<organism evidence="5 6">
    <name type="scientific">Oryzias latipes</name>
    <name type="common">Japanese rice fish</name>
    <name type="synonym">Japanese killifish</name>
    <dbReference type="NCBI Taxonomy" id="8090"/>
    <lineage>
        <taxon>Eukaryota</taxon>
        <taxon>Metazoa</taxon>
        <taxon>Chordata</taxon>
        <taxon>Craniata</taxon>
        <taxon>Vertebrata</taxon>
        <taxon>Euteleostomi</taxon>
        <taxon>Actinopterygii</taxon>
        <taxon>Neopterygii</taxon>
        <taxon>Teleostei</taxon>
        <taxon>Neoteleostei</taxon>
        <taxon>Acanthomorphata</taxon>
        <taxon>Ovalentaria</taxon>
        <taxon>Atherinomorphae</taxon>
        <taxon>Beloniformes</taxon>
        <taxon>Adrianichthyidae</taxon>
        <taxon>Oryziinae</taxon>
        <taxon>Oryzias</taxon>
    </lineage>
</organism>
<keyword evidence="2" id="KW-0575">Peroxidase</keyword>
<feature type="chain" id="PRO_5018072006" description="Glutathione peroxidase" evidence="4">
    <location>
        <begin position="24"/>
        <end position="65"/>
    </location>
</feature>
<dbReference type="Proteomes" id="UP000265200">
    <property type="component" value="Chromosome 10"/>
</dbReference>
<sequence length="65" mass="7383">SFSCFCKFCLVLVLFCYFTFVSLKCDSFTDGSIYKYHAKTLNGSQTVNFSDYIGKSVLFVNVATY</sequence>
<dbReference type="AlphaFoldDB" id="A0A3P9IYI1"/>
<reference evidence="5 6" key="2">
    <citation type="submission" date="2017-04" db="EMBL/GenBank/DDBJ databases">
        <title>CpG methylation of centromeres and impact of large insertions on vertebrate speciation.</title>
        <authorList>
            <person name="Ichikawa K."/>
            <person name="Yoshimura J."/>
            <person name="Morishita S."/>
        </authorList>
    </citation>
    <scope>NUCLEOTIDE SEQUENCE</scope>
    <source>
        <strain evidence="5 6">HSOK</strain>
    </source>
</reference>
<evidence type="ECO:0000313" key="6">
    <source>
        <dbReference type="Proteomes" id="UP000265200"/>
    </source>
</evidence>
<dbReference type="Ensembl" id="ENSORLT00015006739.1">
    <property type="protein sequence ID" value="ENSORLP00015024908.1"/>
    <property type="gene ID" value="ENSORLG00015005720.1"/>
</dbReference>
<reference evidence="5" key="4">
    <citation type="submission" date="2025-09" db="UniProtKB">
        <authorList>
            <consortium name="Ensembl"/>
        </authorList>
    </citation>
    <scope>IDENTIFICATION</scope>
    <source>
        <strain evidence="5">HSOK</strain>
    </source>
</reference>
<dbReference type="GO" id="GO:0006979">
    <property type="term" value="P:response to oxidative stress"/>
    <property type="evidence" value="ECO:0007669"/>
    <property type="project" value="InterPro"/>
</dbReference>
<keyword evidence="4" id="KW-0732">Signal</keyword>
<evidence type="ECO:0000256" key="4">
    <source>
        <dbReference type="SAM" id="SignalP"/>
    </source>
</evidence>
<comment type="similarity">
    <text evidence="1">Belongs to the glutathione peroxidase family.</text>
</comment>
<proteinExistence type="inferred from homology"/>
<dbReference type="InterPro" id="IPR000889">
    <property type="entry name" value="Glutathione_peroxidase"/>
</dbReference>
<evidence type="ECO:0008006" key="7">
    <source>
        <dbReference type="Google" id="ProtNLM"/>
    </source>
</evidence>
<evidence type="ECO:0000313" key="5">
    <source>
        <dbReference type="Ensembl" id="ENSORLP00015024908.1"/>
    </source>
</evidence>
<accession>A0A3P9IYI1</accession>
<protein>
    <recommendedName>
        <fullName evidence="7">Glutathione peroxidase</fullName>
    </recommendedName>
</protein>
<evidence type="ECO:0000256" key="2">
    <source>
        <dbReference type="ARBA" id="ARBA00022559"/>
    </source>
</evidence>
<feature type="signal peptide" evidence="4">
    <location>
        <begin position="1"/>
        <end position="23"/>
    </location>
</feature>
<name>A0A3P9IYI1_ORYLA</name>
<dbReference type="PROSITE" id="PS51355">
    <property type="entry name" value="GLUTATHIONE_PEROXID_3"/>
    <property type="match status" value="1"/>
</dbReference>